<keyword evidence="3" id="KW-1185">Reference proteome</keyword>
<dbReference type="Proteomes" id="UP000291084">
    <property type="component" value="Chromosome 1"/>
</dbReference>
<accession>A0A0S3QYJ5</accession>
<dbReference type="AlphaFoldDB" id="A0A0S3QYJ5"/>
<evidence type="ECO:0000256" key="1">
    <source>
        <dbReference type="SAM" id="Phobius"/>
    </source>
</evidence>
<reference evidence="2 3" key="1">
    <citation type="journal article" date="2015" name="Sci. Rep.">
        <title>The power of single molecule real-time sequencing technology in the de novo assembly of a eukaryotic genome.</title>
        <authorList>
            <person name="Sakai H."/>
            <person name="Naito K."/>
            <person name="Ogiso-Tanaka E."/>
            <person name="Takahashi Y."/>
            <person name="Iseki K."/>
            <person name="Muto C."/>
            <person name="Satou K."/>
            <person name="Teruya K."/>
            <person name="Shiroma A."/>
            <person name="Shimoji M."/>
            <person name="Hirano T."/>
            <person name="Itoh T."/>
            <person name="Kaga A."/>
            <person name="Tomooka N."/>
        </authorList>
    </citation>
    <scope>NUCLEOTIDE SEQUENCE [LARGE SCALE GENOMIC DNA]</scope>
    <source>
        <strain evidence="3">cv. Shumari</strain>
    </source>
</reference>
<organism evidence="2 3">
    <name type="scientific">Vigna angularis var. angularis</name>
    <dbReference type="NCBI Taxonomy" id="157739"/>
    <lineage>
        <taxon>Eukaryota</taxon>
        <taxon>Viridiplantae</taxon>
        <taxon>Streptophyta</taxon>
        <taxon>Embryophyta</taxon>
        <taxon>Tracheophyta</taxon>
        <taxon>Spermatophyta</taxon>
        <taxon>Magnoliopsida</taxon>
        <taxon>eudicotyledons</taxon>
        <taxon>Gunneridae</taxon>
        <taxon>Pentapetalae</taxon>
        <taxon>rosids</taxon>
        <taxon>fabids</taxon>
        <taxon>Fabales</taxon>
        <taxon>Fabaceae</taxon>
        <taxon>Papilionoideae</taxon>
        <taxon>50 kb inversion clade</taxon>
        <taxon>NPAAA clade</taxon>
        <taxon>indigoferoid/millettioid clade</taxon>
        <taxon>Phaseoleae</taxon>
        <taxon>Vigna</taxon>
    </lineage>
</organism>
<dbReference type="PANTHER" id="PTHR36408:SF1">
    <property type="entry name" value="TRANSMEMBRANE PROTEIN"/>
    <property type="match status" value="1"/>
</dbReference>
<evidence type="ECO:0000313" key="2">
    <source>
        <dbReference type="EMBL" id="BAT73405.1"/>
    </source>
</evidence>
<keyword evidence="1" id="KW-1133">Transmembrane helix</keyword>
<name>A0A0S3QYJ5_PHAAN</name>
<dbReference type="OrthoDB" id="2020732at2759"/>
<evidence type="ECO:0000313" key="3">
    <source>
        <dbReference type="Proteomes" id="UP000291084"/>
    </source>
</evidence>
<gene>
    <name evidence="2" type="primary">Vigan.01G088400</name>
    <name evidence="2" type="ORF">VIGAN_01088400</name>
</gene>
<proteinExistence type="predicted"/>
<feature type="transmembrane region" description="Helical" evidence="1">
    <location>
        <begin position="112"/>
        <end position="130"/>
    </location>
</feature>
<keyword evidence="1" id="KW-0812">Transmembrane</keyword>
<dbReference type="GO" id="GO:0009941">
    <property type="term" value="C:chloroplast envelope"/>
    <property type="evidence" value="ECO:0007669"/>
    <property type="project" value="TreeGrafter"/>
</dbReference>
<keyword evidence="1" id="KW-0472">Membrane</keyword>
<dbReference type="PANTHER" id="PTHR36408">
    <property type="entry name" value="TRANSMEMBRANE PROTEIN"/>
    <property type="match status" value="1"/>
</dbReference>
<dbReference type="EMBL" id="AP015034">
    <property type="protein sequence ID" value="BAT73405.1"/>
    <property type="molecule type" value="Genomic_DNA"/>
</dbReference>
<sequence>MLLTCHHHPFLLSATTTNRNHNLSLALSIITSRPLYLTTPNLKLTAHRFNSLTVSADSFPLRFQHVTADSNFDSLLSFLEFSCLLSSAVASSAATVVAASKNDLLAGIGTRAAPFGVTMLVIGVLIGVWIRRRQWRRVCVENGKGGLEVNFLQRIEKLEEDLKSSLTVVRVLSRQLEKLGIRFRVTRKALKDPIAELPLQLLSTVSVLHCHPPRRSHLQHIHQYPLMTAALAQKNSEAARALAVQSDILEQELGEIQHVLLAMQEQQRKQLDLILAIGKAGKLWESKPEISDRQDTLEMSNSAEGVVKQEVHQI</sequence>
<feature type="transmembrane region" description="Helical" evidence="1">
    <location>
        <begin position="78"/>
        <end position="100"/>
    </location>
</feature>
<protein>
    <submittedName>
        <fullName evidence="2">Uncharacterized protein</fullName>
    </submittedName>
</protein>